<evidence type="ECO:0000256" key="4">
    <source>
        <dbReference type="ARBA" id="ARBA00023163"/>
    </source>
</evidence>
<dbReference type="Gene3D" id="1.10.10.10">
    <property type="entry name" value="Winged helix-like DNA-binding domain superfamily/Winged helix DNA-binding domain"/>
    <property type="match status" value="1"/>
</dbReference>
<dbReference type="SUPFAM" id="SSF46785">
    <property type="entry name" value="Winged helix' DNA-binding domain"/>
    <property type="match status" value="1"/>
</dbReference>
<dbReference type="InterPro" id="IPR036388">
    <property type="entry name" value="WH-like_DNA-bd_sf"/>
</dbReference>
<organism evidence="6 7">
    <name type="scientific">Novosphingobium beihaiensis</name>
    <dbReference type="NCBI Taxonomy" id="2930389"/>
    <lineage>
        <taxon>Bacteria</taxon>
        <taxon>Pseudomonadati</taxon>
        <taxon>Pseudomonadota</taxon>
        <taxon>Alphaproteobacteria</taxon>
        <taxon>Sphingomonadales</taxon>
        <taxon>Sphingomonadaceae</taxon>
        <taxon>Novosphingobium</taxon>
    </lineage>
</organism>
<protein>
    <submittedName>
        <fullName evidence="6">LysR family transcriptional regulator</fullName>
    </submittedName>
</protein>
<dbReference type="PROSITE" id="PS50931">
    <property type="entry name" value="HTH_LYSR"/>
    <property type="match status" value="1"/>
</dbReference>
<accession>A0ABT0BNM0</accession>
<dbReference type="RefSeq" id="WP_243919114.1">
    <property type="nucleotide sequence ID" value="NZ_JALHLG010000007.1"/>
</dbReference>
<dbReference type="InterPro" id="IPR036390">
    <property type="entry name" value="WH_DNA-bd_sf"/>
</dbReference>
<comment type="caution">
    <text evidence="6">The sequence shown here is derived from an EMBL/GenBank/DDBJ whole genome shotgun (WGS) entry which is preliminary data.</text>
</comment>
<gene>
    <name evidence="6" type="ORF">MTR66_06975</name>
</gene>
<name>A0ABT0BNM0_9SPHN</name>
<feature type="domain" description="HTH lysR-type" evidence="5">
    <location>
        <begin position="1"/>
        <end position="58"/>
    </location>
</feature>
<dbReference type="Pfam" id="PF00126">
    <property type="entry name" value="HTH_1"/>
    <property type="match status" value="1"/>
</dbReference>
<evidence type="ECO:0000313" key="6">
    <source>
        <dbReference type="EMBL" id="MCJ2186555.1"/>
    </source>
</evidence>
<reference evidence="6 7" key="1">
    <citation type="submission" date="2022-04" db="EMBL/GenBank/DDBJ databases">
        <title>Identification of a novel bacterium isolated from mangrove sediments.</title>
        <authorList>
            <person name="Pan X."/>
        </authorList>
    </citation>
    <scope>NUCLEOTIDE SEQUENCE [LARGE SCALE GENOMIC DNA]</scope>
    <source>
        <strain evidence="6 7">B2638</strain>
    </source>
</reference>
<keyword evidence="4" id="KW-0804">Transcription</keyword>
<keyword evidence="2" id="KW-0805">Transcription regulation</keyword>
<dbReference type="Proteomes" id="UP001202281">
    <property type="component" value="Unassembled WGS sequence"/>
</dbReference>
<dbReference type="CDD" id="cd05466">
    <property type="entry name" value="PBP2_LTTR_substrate"/>
    <property type="match status" value="1"/>
</dbReference>
<dbReference type="InterPro" id="IPR050950">
    <property type="entry name" value="HTH-type_LysR_regulators"/>
</dbReference>
<dbReference type="PANTHER" id="PTHR30419">
    <property type="entry name" value="HTH-TYPE TRANSCRIPTIONAL REGULATOR YBHD"/>
    <property type="match status" value="1"/>
</dbReference>
<dbReference type="InterPro" id="IPR000847">
    <property type="entry name" value="LysR_HTH_N"/>
</dbReference>
<evidence type="ECO:0000256" key="1">
    <source>
        <dbReference type="ARBA" id="ARBA00009437"/>
    </source>
</evidence>
<dbReference type="PRINTS" id="PR00039">
    <property type="entry name" value="HTHLYSR"/>
</dbReference>
<evidence type="ECO:0000256" key="3">
    <source>
        <dbReference type="ARBA" id="ARBA00023125"/>
    </source>
</evidence>
<keyword evidence="3" id="KW-0238">DNA-binding</keyword>
<evidence type="ECO:0000259" key="5">
    <source>
        <dbReference type="PROSITE" id="PS50931"/>
    </source>
</evidence>
<dbReference type="PANTHER" id="PTHR30419:SF31">
    <property type="entry name" value="BLR3139 PROTEIN"/>
    <property type="match status" value="1"/>
</dbReference>
<evidence type="ECO:0000313" key="7">
    <source>
        <dbReference type="Proteomes" id="UP001202281"/>
    </source>
</evidence>
<dbReference type="SUPFAM" id="SSF53850">
    <property type="entry name" value="Periplasmic binding protein-like II"/>
    <property type="match status" value="1"/>
</dbReference>
<dbReference type="Pfam" id="PF03466">
    <property type="entry name" value="LysR_substrate"/>
    <property type="match status" value="1"/>
</dbReference>
<dbReference type="EMBL" id="JALHLG010000007">
    <property type="protein sequence ID" value="MCJ2186555.1"/>
    <property type="molecule type" value="Genomic_DNA"/>
</dbReference>
<dbReference type="Gene3D" id="3.40.190.290">
    <property type="match status" value="1"/>
</dbReference>
<proteinExistence type="inferred from homology"/>
<sequence>MQLRALRYFVTLAREQHFALAAEACGITQPTLSSALAALETQLGKRLVERDRRYIGLTPEGQAMLPWAQQLLAAHESMVHAVEAQAGPLHGEFRLGVIPAAMPEAGRFAEALLRTHPGMTIAVRSQTSRGIVRAIDAFEIDAGITYLDHERPANVISVPLYTETYVFVTARGGASPPPGHVCWQDVARHPLCLLHQGMQNRRIIDELMHDAGIAAAPRATADSYTALLAMVRSGGLATIMPERHTGLIEGAGWASVHPLATARPVSRIGLIAGDRTPLDPMAAAALGCARAIAELPVD</sequence>
<dbReference type="InterPro" id="IPR005119">
    <property type="entry name" value="LysR_subst-bd"/>
</dbReference>
<keyword evidence="7" id="KW-1185">Reference proteome</keyword>
<evidence type="ECO:0000256" key="2">
    <source>
        <dbReference type="ARBA" id="ARBA00023015"/>
    </source>
</evidence>
<comment type="similarity">
    <text evidence="1">Belongs to the LysR transcriptional regulatory family.</text>
</comment>